<gene>
    <name evidence="1" type="ORF">G5635_09100</name>
</gene>
<protein>
    <recommendedName>
        <fullName evidence="2">Integrase</fullName>
    </recommendedName>
</protein>
<reference evidence="1" key="1">
    <citation type="submission" date="2020-02" db="EMBL/GenBank/DDBJ databases">
        <title>WGS of Carbapenem-Resistant Enterobacteriaceae.</title>
        <authorList>
            <person name="Tokajian S."/>
            <person name="El Chaar M."/>
            <person name="El Khoury M."/>
        </authorList>
    </citation>
    <scope>NUCLEOTIDE SEQUENCE</scope>
    <source>
        <strain evidence="1">EHM_71</strain>
    </source>
</reference>
<dbReference type="EMBL" id="JAAJRM010000001">
    <property type="protein sequence ID" value="NGF42573.1"/>
    <property type="molecule type" value="Genomic_DNA"/>
</dbReference>
<evidence type="ECO:0000313" key="1">
    <source>
        <dbReference type="EMBL" id="NGF42573.1"/>
    </source>
</evidence>
<dbReference type="RefSeq" id="WP_045331491.1">
    <property type="nucleotide sequence ID" value="NZ_CAXWYH010000005.1"/>
</dbReference>
<accession>A0A6G4MMX2</accession>
<organism evidence="1">
    <name type="scientific">Enterobacter hormaechei</name>
    <dbReference type="NCBI Taxonomy" id="158836"/>
    <lineage>
        <taxon>Bacteria</taxon>
        <taxon>Pseudomonadati</taxon>
        <taxon>Pseudomonadota</taxon>
        <taxon>Gammaproteobacteria</taxon>
        <taxon>Enterobacterales</taxon>
        <taxon>Enterobacteriaceae</taxon>
        <taxon>Enterobacter</taxon>
        <taxon>Enterobacter cloacae complex</taxon>
    </lineage>
</organism>
<evidence type="ECO:0008006" key="2">
    <source>
        <dbReference type="Google" id="ProtNLM"/>
    </source>
</evidence>
<sequence length="140" mass="16045">MAKTDSITPEEFRVIHFELSKISSTWADLWLTLFSLRAEGSRVITIRYSDIEDDMLHLAGTPKFEPRTIRLNLLLSKLIAYRKDCNPSDIYVFQSRSNRVKGLARPVTVIAMNNALKQASKYVTRKNITMKSALRVIGRN</sequence>
<name>A0A6G4MMX2_9ENTR</name>
<dbReference type="AlphaFoldDB" id="A0A6G4MMX2"/>
<proteinExistence type="predicted"/>
<comment type="caution">
    <text evidence="1">The sequence shown here is derived from an EMBL/GenBank/DDBJ whole genome shotgun (WGS) entry which is preliminary data.</text>
</comment>